<evidence type="ECO:0000256" key="2">
    <source>
        <dbReference type="ARBA" id="ARBA00023125"/>
    </source>
</evidence>
<gene>
    <name evidence="6" type="ORF">OWR29_47370</name>
</gene>
<dbReference type="InterPro" id="IPR009057">
    <property type="entry name" value="Homeodomain-like_sf"/>
</dbReference>
<dbReference type="Gene3D" id="1.10.357.10">
    <property type="entry name" value="Tetracycline Repressor, domain 2"/>
    <property type="match status" value="1"/>
</dbReference>
<dbReference type="RefSeq" id="WP_267570288.1">
    <property type="nucleotide sequence ID" value="NZ_JAPNTZ010000029.1"/>
</dbReference>
<accession>A0ABT4BGK4</accession>
<dbReference type="Pfam" id="PF17754">
    <property type="entry name" value="TetR_C_14"/>
    <property type="match status" value="1"/>
</dbReference>
<comment type="caution">
    <text evidence="6">The sequence shown here is derived from an EMBL/GenBank/DDBJ whole genome shotgun (WGS) entry which is preliminary data.</text>
</comment>
<evidence type="ECO:0000259" key="5">
    <source>
        <dbReference type="PROSITE" id="PS50977"/>
    </source>
</evidence>
<dbReference type="PANTHER" id="PTHR30055:SF238">
    <property type="entry name" value="MYCOFACTOCIN BIOSYNTHESIS TRANSCRIPTIONAL REGULATOR MFTR-RELATED"/>
    <property type="match status" value="1"/>
</dbReference>
<evidence type="ECO:0000313" key="7">
    <source>
        <dbReference type="Proteomes" id="UP001151002"/>
    </source>
</evidence>
<keyword evidence="3" id="KW-0804">Transcription</keyword>
<dbReference type="PRINTS" id="PR00455">
    <property type="entry name" value="HTHTETR"/>
</dbReference>
<feature type="DNA-binding region" description="H-T-H motif" evidence="4">
    <location>
        <begin position="29"/>
        <end position="48"/>
    </location>
</feature>
<dbReference type="SUPFAM" id="SSF46689">
    <property type="entry name" value="Homeodomain-like"/>
    <property type="match status" value="1"/>
</dbReference>
<dbReference type="Proteomes" id="UP001151002">
    <property type="component" value="Unassembled WGS sequence"/>
</dbReference>
<organism evidence="6 7">
    <name type="scientific">Paractinoplanes pyxinae</name>
    <dbReference type="NCBI Taxonomy" id="2997416"/>
    <lineage>
        <taxon>Bacteria</taxon>
        <taxon>Bacillati</taxon>
        <taxon>Actinomycetota</taxon>
        <taxon>Actinomycetes</taxon>
        <taxon>Micromonosporales</taxon>
        <taxon>Micromonosporaceae</taxon>
        <taxon>Paractinoplanes</taxon>
    </lineage>
</organism>
<protein>
    <submittedName>
        <fullName evidence="6">Helix-turn-helix domain containing protein</fullName>
    </submittedName>
</protein>
<evidence type="ECO:0000313" key="6">
    <source>
        <dbReference type="EMBL" id="MCY1145672.1"/>
    </source>
</evidence>
<keyword evidence="1" id="KW-0805">Transcription regulation</keyword>
<dbReference type="PROSITE" id="PS50977">
    <property type="entry name" value="HTH_TETR_2"/>
    <property type="match status" value="1"/>
</dbReference>
<dbReference type="PANTHER" id="PTHR30055">
    <property type="entry name" value="HTH-TYPE TRANSCRIPTIONAL REGULATOR RUTR"/>
    <property type="match status" value="1"/>
</dbReference>
<reference evidence="6" key="1">
    <citation type="submission" date="2022-11" db="EMBL/GenBank/DDBJ databases">
        <authorList>
            <person name="Somphong A."/>
            <person name="Phongsopitanun W."/>
        </authorList>
    </citation>
    <scope>NUCLEOTIDE SEQUENCE</scope>
    <source>
        <strain evidence="6">Pm04-4</strain>
    </source>
</reference>
<evidence type="ECO:0000256" key="3">
    <source>
        <dbReference type="ARBA" id="ARBA00023163"/>
    </source>
</evidence>
<evidence type="ECO:0000256" key="4">
    <source>
        <dbReference type="PROSITE-ProRule" id="PRU00335"/>
    </source>
</evidence>
<keyword evidence="7" id="KW-1185">Reference proteome</keyword>
<dbReference type="InterPro" id="IPR041347">
    <property type="entry name" value="MftR_C"/>
</dbReference>
<name>A0ABT4BGK4_9ACTN</name>
<dbReference type="InterPro" id="IPR050109">
    <property type="entry name" value="HTH-type_TetR-like_transc_reg"/>
</dbReference>
<dbReference type="Pfam" id="PF00440">
    <property type="entry name" value="TetR_N"/>
    <property type="match status" value="1"/>
</dbReference>
<keyword evidence="2 4" id="KW-0238">DNA-binding</keyword>
<dbReference type="InterPro" id="IPR001647">
    <property type="entry name" value="HTH_TetR"/>
</dbReference>
<dbReference type="EMBL" id="JAPNTZ010000029">
    <property type="protein sequence ID" value="MCY1145672.1"/>
    <property type="molecule type" value="Genomic_DNA"/>
</dbReference>
<feature type="domain" description="HTH tetR-type" evidence="5">
    <location>
        <begin position="6"/>
        <end position="66"/>
    </location>
</feature>
<evidence type="ECO:0000256" key="1">
    <source>
        <dbReference type="ARBA" id="ARBA00023015"/>
    </source>
</evidence>
<proteinExistence type="predicted"/>
<sequence>MARWEPDARGRLQQAAMSLFRERGYAEVTVAEIAERAGLTKRTFFNHFADKREAFFGTAAFFEERVLTYLAAADPQLSAMDATVQALTRCGLDLAGVVAPEDARTRLDVLAATPELRERDLTKTAELTAAMVEALGRRGVPARTAAFTAQAGLAVFNTAVPVWLADPTADFPALMQEAVAELRAAVS</sequence>